<name>A0A8X7C673_9ARAC</name>
<protein>
    <recommendedName>
        <fullName evidence="4">Secreted protein</fullName>
    </recommendedName>
</protein>
<organism evidence="2 3">
    <name type="scientific">Trichonephila inaurata madagascariensis</name>
    <dbReference type="NCBI Taxonomy" id="2747483"/>
    <lineage>
        <taxon>Eukaryota</taxon>
        <taxon>Metazoa</taxon>
        <taxon>Ecdysozoa</taxon>
        <taxon>Arthropoda</taxon>
        <taxon>Chelicerata</taxon>
        <taxon>Arachnida</taxon>
        <taxon>Araneae</taxon>
        <taxon>Araneomorphae</taxon>
        <taxon>Entelegynae</taxon>
        <taxon>Araneoidea</taxon>
        <taxon>Nephilidae</taxon>
        <taxon>Trichonephila</taxon>
        <taxon>Trichonephila inaurata</taxon>
    </lineage>
</organism>
<feature type="chain" id="PRO_5036453135" description="Secreted protein" evidence="1">
    <location>
        <begin position="22"/>
        <end position="83"/>
    </location>
</feature>
<dbReference type="EMBL" id="BMAV01010366">
    <property type="protein sequence ID" value="GFY55398.1"/>
    <property type="molecule type" value="Genomic_DNA"/>
</dbReference>
<feature type="signal peptide" evidence="1">
    <location>
        <begin position="1"/>
        <end position="21"/>
    </location>
</feature>
<evidence type="ECO:0000313" key="2">
    <source>
        <dbReference type="EMBL" id="GFY55398.1"/>
    </source>
</evidence>
<keyword evidence="1" id="KW-0732">Signal</keyword>
<gene>
    <name evidence="2" type="ORF">TNIN_141921</name>
</gene>
<comment type="caution">
    <text evidence="2">The sequence shown here is derived from an EMBL/GenBank/DDBJ whole genome shotgun (WGS) entry which is preliminary data.</text>
</comment>
<evidence type="ECO:0008006" key="4">
    <source>
        <dbReference type="Google" id="ProtNLM"/>
    </source>
</evidence>
<dbReference type="AlphaFoldDB" id="A0A8X7C673"/>
<sequence length="83" mass="9205">MSPSSISPTFLLSLLQTTVLGMQKRQLQPNTTGITEPPLSLTASRDRARLARQNCFRSLLSYFSSMAKEETRLNCLTTIDPTA</sequence>
<reference evidence="2" key="1">
    <citation type="submission" date="2020-08" db="EMBL/GenBank/DDBJ databases">
        <title>Multicomponent nature underlies the extraordinary mechanical properties of spider dragline silk.</title>
        <authorList>
            <person name="Kono N."/>
            <person name="Nakamura H."/>
            <person name="Mori M."/>
            <person name="Yoshida Y."/>
            <person name="Ohtoshi R."/>
            <person name="Malay A.D."/>
            <person name="Moran D.A.P."/>
            <person name="Tomita M."/>
            <person name="Numata K."/>
            <person name="Arakawa K."/>
        </authorList>
    </citation>
    <scope>NUCLEOTIDE SEQUENCE</scope>
</reference>
<dbReference type="Proteomes" id="UP000886998">
    <property type="component" value="Unassembled WGS sequence"/>
</dbReference>
<keyword evidence="3" id="KW-1185">Reference proteome</keyword>
<proteinExistence type="predicted"/>
<evidence type="ECO:0000313" key="3">
    <source>
        <dbReference type="Proteomes" id="UP000886998"/>
    </source>
</evidence>
<evidence type="ECO:0000256" key="1">
    <source>
        <dbReference type="SAM" id="SignalP"/>
    </source>
</evidence>
<accession>A0A8X7C673</accession>